<dbReference type="GeneID" id="37065988"/>
<dbReference type="EMBL" id="MSFL01000022">
    <property type="protein sequence ID" value="PWY75129.1"/>
    <property type="molecule type" value="Genomic_DNA"/>
</dbReference>
<gene>
    <name evidence="3" type="ORF">BO70DRAFT_364201</name>
</gene>
<name>A0A317VNG4_9EURO</name>
<keyword evidence="4" id="KW-1185">Reference proteome</keyword>
<organism evidence="3 4">
    <name type="scientific">Aspergillus heteromorphus CBS 117.55</name>
    <dbReference type="NCBI Taxonomy" id="1448321"/>
    <lineage>
        <taxon>Eukaryota</taxon>
        <taxon>Fungi</taxon>
        <taxon>Dikarya</taxon>
        <taxon>Ascomycota</taxon>
        <taxon>Pezizomycotina</taxon>
        <taxon>Eurotiomycetes</taxon>
        <taxon>Eurotiomycetidae</taxon>
        <taxon>Eurotiales</taxon>
        <taxon>Aspergillaceae</taxon>
        <taxon>Aspergillus</taxon>
        <taxon>Aspergillus subgen. Circumdati</taxon>
    </lineage>
</organism>
<dbReference type="Proteomes" id="UP000247233">
    <property type="component" value="Unassembled WGS sequence"/>
</dbReference>
<dbReference type="AlphaFoldDB" id="A0A317VNG4"/>
<feature type="chain" id="PRO_5016451298" evidence="2">
    <location>
        <begin position="19"/>
        <end position="68"/>
    </location>
</feature>
<evidence type="ECO:0000256" key="1">
    <source>
        <dbReference type="SAM" id="MobiDB-lite"/>
    </source>
</evidence>
<accession>A0A317VNG4</accession>
<protein>
    <submittedName>
        <fullName evidence="3">Uncharacterized protein</fullName>
    </submittedName>
</protein>
<dbReference type="VEuPathDB" id="FungiDB:BO70DRAFT_364201"/>
<evidence type="ECO:0000313" key="3">
    <source>
        <dbReference type="EMBL" id="PWY75129.1"/>
    </source>
</evidence>
<feature type="compositionally biased region" description="Basic and acidic residues" evidence="1">
    <location>
        <begin position="59"/>
        <end position="68"/>
    </location>
</feature>
<proteinExistence type="predicted"/>
<sequence length="68" mass="7476">MVVVVPLALASIFSYSSADWLVMWSRREEKTLGCDAQGLPDPLDGRRDGGDGISSSCRMRSEGMEILR</sequence>
<evidence type="ECO:0000313" key="4">
    <source>
        <dbReference type="Proteomes" id="UP000247233"/>
    </source>
</evidence>
<keyword evidence="2" id="KW-0732">Signal</keyword>
<evidence type="ECO:0000256" key="2">
    <source>
        <dbReference type="SAM" id="SignalP"/>
    </source>
</evidence>
<dbReference type="RefSeq" id="XP_025397254.1">
    <property type="nucleotide sequence ID" value="XM_025543751.1"/>
</dbReference>
<feature type="region of interest" description="Disordered" evidence="1">
    <location>
        <begin position="35"/>
        <end position="68"/>
    </location>
</feature>
<reference evidence="3 4" key="1">
    <citation type="submission" date="2016-12" db="EMBL/GenBank/DDBJ databases">
        <title>The genomes of Aspergillus section Nigri reveals drivers in fungal speciation.</title>
        <authorList>
            <consortium name="DOE Joint Genome Institute"/>
            <person name="Vesth T.C."/>
            <person name="Nybo J."/>
            <person name="Theobald S."/>
            <person name="Brandl J."/>
            <person name="Frisvad J.C."/>
            <person name="Nielsen K.F."/>
            <person name="Lyhne E.K."/>
            <person name="Kogle M.E."/>
            <person name="Kuo A."/>
            <person name="Riley R."/>
            <person name="Clum A."/>
            <person name="Nolan M."/>
            <person name="Lipzen A."/>
            <person name="Salamov A."/>
            <person name="Henrissat B."/>
            <person name="Wiebenga A."/>
            <person name="De Vries R.P."/>
            <person name="Grigoriev I.V."/>
            <person name="Mortensen U.H."/>
            <person name="Andersen M.R."/>
            <person name="Baker S.E."/>
        </authorList>
    </citation>
    <scope>NUCLEOTIDE SEQUENCE [LARGE SCALE GENOMIC DNA]</scope>
    <source>
        <strain evidence="3 4">CBS 117.55</strain>
    </source>
</reference>
<feature type="signal peptide" evidence="2">
    <location>
        <begin position="1"/>
        <end position="18"/>
    </location>
</feature>
<comment type="caution">
    <text evidence="3">The sequence shown here is derived from an EMBL/GenBank/DDBJ whole genome shotgun (WGS) entry which is preliminary data.</text>
</comment>